<accession>A0ABY3A0H4</accession>
<organism evidence="1 2">
    <name type="scientific">Pantoea dispersa</name>
    <dbReference type="NCBI Taxonomy" id="59814"/>
    <lineage>
        <taxon>Bacteria</taxon>
        <taxon>Pseudomonadati</taxon>
        <taxon>Pseudomonadota</taxon>
        <taxon>Gammaproteobacteria</taxon>
        <taxon>Enterobacterales</taxon>
        <taxon>Erwiniaceae</taxon>
        <taxon>Pantoea</taxon>
    </lineage>
</organism>
<gene>
    <name evidence="1" type="ORF">FK492_06585</name>
</gene>
<evidence type="ECO:0000313" key="1">
    <source>
        <dbReference type="EMBL" id="TQC75582.1"/>
    </source>
</evidence>
<dbReference type="RefSeq" id="WP_141495745.1">
    <property type="nucleotide sequence ID" value="NZ_VICF01000002.1"/>
</dbReference>
<evidence type="ECO:0000313" key="2">
    <source>
        <dbReference type="Proteomes" id="UP000319715"/>
    </source>
</evidence>
<sequence length="103" mass="11181">MEGFKGTPGEWRWFTSNSHKRLSSVLSGKDGDVLYAYNDSTGFPMVGCAENDMALIAAAPELLEALQWAMTKIGPYTQRTNSNQAHCDQIDKANAAIAKALGK</sequence>
<proteinExistence type="predicted"/>
<keyword evidence="2" id="KW-1185">Reference proteome</keyword>
<dbReference type="Proteomes" id="UP000319715">
    <property type="component" value="Unassembled WGS sequence"/>
</dbReference>
<dbReference type="EMBL" id="VICF01000002">
    <property type="protein sequence ID" value="TQC75582.1"/>
    <property type="molecule type" value="Genomic_DNA"/>
</dbReference>
<comment type="caution">
    <text evidence="1">The sequence shown here is derived from an EMBL/GenBank/DDBJ whole genome shotgun (WGS) entry which is preliminary data.</text>
</comment>
<name>A0ABY3A0H4_9GAMM</name>
<reference evidence="1 2" key="1">
    <citation type="submission" date="2019-06" db="EMBL/GenBank/DDBJ databases">
        <title>Pantoea dispersa Assembly.</title>
        <authorList>
            <person name="Wang J."/>
        </authorList>
    </citation>
    <scope>NUCLEOTIDE SEQUENCE [LARGE SCALE GENOMIC DNA]</scope>
    <source>
        <strain evidence="2">bio</strain>
    </source>
</reference>
<protein>
    <submittedName>
        <fullName evidence="1">Uncharacterized protein</fullName>
    </submittedName>
</protein>